<evidence type="ECO:0000313" key="2">
    <source>
        <dbReference type="EMBL" id="MFD1642185.1"/>
    </source>
</evidence>
<dbReference type="Proteomes" id="UP001597052">
    <property type="component" value="Unassembled WGS sequence"/>
</dbReference>
<dbReference type="EMBL" id="JBHUDM010000002">
    <property type="protein sequence ID" value="MFD1642185.1"/>
    <property type="molecule type" value="Genomic_DNA"/>
</dbReference>
<dbReference type="Gene3D" id="1.10.10.10">
    <property type="entry name" value="Winged helix-like DNA-binding domain superfamily/Winged helix DNA-binding domain"/>
    <property type="match status" value="1"/>
</dbReference>
<evidence type="ECO:0000259" key="1">
    <source>
        <dbReference type="Pfam" id="PF01978"/>
    </source>
</evidence>
<dbReference type="InterPro" id="IPR051797">
    <property type="entry name" value="TrmB-like"/>
</dbReference>
<dbReference type="AlphaFoldDB" id="A0ABD6DA60"/>
<organism evidence="2 3">
    <name type="scientific">Halohasta litorea</name>
    <dbReference type="NCBI Taxonomy" id="869891"/>
    <lineage>
        <taxon>Archaea</taxon>
        <taxon>Methanobacteriati</taxon>
        <taxon>Methanobacteriota</taxon>
        <taxon>Stenosarchaea group</taxon>
        <taxon>Halobacteria</taxon>
        <taxon>Halobacteriales</taxon>
        <taxon>Haloferacaceae</taxon>
        <taxon>Halohasta</taxon>
    </lineage>
</organism>
<evidence type="ECO:0000313" key="3">
    <source>
        <dbReference type="Proteomes" id="UP001597052"/>
    </source>
</evidence>
<comment type="caution">
    <text evidence="2">The sequence shown here is derived from an EMBL/GenBank/DDBJ whole genome shotgun (WGS) entry which is preliminary data.</text>
</comment>
<dbReference type="Pfam" id="PF01978">
    <property type="entry name" value="TrmB"/>
    <property type="match status" value="1"/>
</dbReference>
<dbReference type="RefSeq" id="WP_256395444.1">
    <property type="nucleotide sequence ID" value="NZ_JANHDJ010000002.1"/>
</dbReference>
<dbReference type="PANTHER" id="PTHR34293:SF1">
    <property type="entry name" value="HTH-TYPE TRANSCRIPTIONAL REGULATOR TRMBL2"/>
    <property type="match status" value="1"/>
</dbReference>
<keyword evidence="3" id="KW-1185">Reference proteome</keyword>
<gene>
    <name evidence="2" type="ORF">ACFSBW_09910</name>
</gene>
<dbReference type="InterPro" id="IPR036390">
    <property type="entry name" value="WH_DNA-bd_sf"/>
</dbReference>
<reference evidence="2 3" key="1">
    <citation type="journal article" date="2019" name="Int. J. Syst. Evol. Microbiol.">
        <title>The Global Catalogue of Microorganisms (GCM) 10K type strain sequencing project: providing services to taxonomists for standard genome sequencing and annotation.</title>
        <authorList>
            <consortium name="The Broad Institute Genomics Platform"/>
            <consortium name="The Broad Institute Genome Sequencing Center for Infectious Disease"/>
            <person name="Wu L."/>
            <person name="Ma J."/>
        </authorList>
    </citation>
    <scope>NUCLEOTIDE SEQUENCE [LARGE SCALE GENOMIC DNA]</scope>
    <source>
        <strain evidence="2 3">CGMCC 1.10593</strain>
    </source>
</reference>
<protein>
    <submittedName>
        <fullName evidence="2">TrmB family transcriptional regulator</fullName>
    </submittedName>
</protein>
<feature type="domain" description="Transcription regulator TrmB N-terminal" evidence="1">
    <location>
        <begin position="17"/>
        <end position="82"/>
    </location>
</feature>
<dbReference type="SUPFAM" id="SSF46785">
    <property type="entry name" value="Winged helix' DNA-binding domain"/>
    <property type="match status" value="1"/>
</dbReference>
<proteinExistence type="predicted"/>
<dbReference type="PANTHER" id="PTHR34293">
    <property type="entry name" value="HTH-TYPE TRANSCRIPTIONAL REGULATOR TRMBL2"/>
    <property type="match status" value="1"/>
</dbReference>
<dbReference type="InterPro" id="IPR036388">
    <property type="entry name" value="WH-like_DNA-bd_sf"/>
</dbReference>
<accession>A0ABD6DA60</accession>
<name>A0ABD6DA60_9EURY</name>
<dbReference type="InterPro" id="IPR002831">
    <property type="entry name" value="Tscrpt_reg_TrmB_N"/>
</dbReference>
<sequence length="257" mass="27954">MTHDPRSQPHAAAIAQLEWFNLSTYAARTLVALSGLGTGTAKDVSEVSDVPRTRVYDAVDELHTRGLVDVQQSNPQQFMAVSSETLRRKFDGETKRRLSVLTTALNNLDPADRRVEQRGIWTVGEEGAIVDRLLEFFAEADDEIIYLAEDEYFTPDLIDGLAAADDRGVSITLGGLSADLLEEITAELSTVSRIDAARPPAVNRLLLVDGSRTLASVRIEEPGPDIETAIWGAGDTNSLVVILKSMFGLNGESITDE</sequence>